<accession>A0A848G1D0</accession>
<dbReference type="Proteomes" id="UP000580043">
    <property type="component" value="Unassembled WGS sequence"/>
</dbReference>
<dbReference type="PANTHER" id="PTHR12558">
    <property type="entry name" value="CELL DIVISION CYCLE 16,23,27"/>
    <property type="match status" value="1"/>
</dbReference>
<dbReference type="SUPFAM" id="SSF48452">
    <property type="entry name" value="TPR-like"/>
    <property type="match status" value="2"/>
</dbReference>
<name>A0A848G1D0_9RHOO</name>
<protein>
    <submittedName>
        <fullName evidence="3">Tetratricopeptide repeat protein</fullName>
    </submittedName>
</protein>
<dbReference type="AlphaFoldDB" id="A0A848G1D0"/>
<comment type="caution">
    <text evidence="3">The sequence shown here is derived from an EMBL/GenBank/DDBJ whole genome shotgun (WGS) entry which is preliminary data.</text>
</comment>
<evidence type="ECO:0000313" key="3">
    <source>
        <dbReference type="EMBL" id="NML24939.1"/>
    </source>
</evidence>
<dbReference type="InterPro" id="IPR019734">
    <property type="entry name" value="TPR_rpt"/>
</dbReference>
<organism evidence="3 4">
    <name type="scientific">Zoogloea dura</name>
    <dbReference type="NCBI Taxonomy" id="2728840"/>
    <lineage>
        <taxon>Bacteria</taxon>
        <taxon>Pseudomonadati</taxon>
        <taxon>Pseudomonadota</taxon>
        <taxon>Betaproteobacteria</taxon>
        <taxon>Rhodocyclales</taxon>
        <taxon>Zoogloeaceae</taxon>
        <taxon>Zoogloea</taxon>
    </lineage>
</organism>
<evidence type="ECO:0000259" key="2">
    <source>
        <dbReference type="Pfam" id="PF03704"/>
    </source>
</evidence>
<proteinExistence type="predicted"/>
<evidence type="ECO:0000256" key="1">
    <source>
        <dbReference type="PROSITE-ProRule" id="PRU00339"/>
    </source>
</evidence>
<dbReference type="Pfam" id="PF13432">
    <property type="entry name" value="TPR_16"/>
    <property type="match status" value="3"/>
</dbReference>
<keyword evidence="4" id="KW-1185">Reference proteome</keyword>
<feature type="repeat" description="TPR" evidence="1">
    <location>
        <begin position="464"/>
        <end position="497"/>
    </location>
</feature>
<dbReference type="EMBL" id="JABBGA010000002">
    <property type="protein sequence ID" value="NML24939.1"/>
    <property type="molecule type" value="Genomic_DNA"/>
</dbReference>
<feature type="domain" description="Bacterial transcriptional activator" evidence="2">
    <location>
        <begin position="543"/>
        <end position="594"/>
    </location>
</feature>
<dbReference type="PANTHER" id="PTHR12558:SF33">
    <property type="entry name" value="BLL7664 PROTEIN"/>
    <property type="match status" value="1"/>
</dbReference>
<keyword evidence="1" id="KW-0802">TPR repeat</keyword>
<feature type="repeat" description="TPR" evidence="1">
    <location>
        <begin position="532"/>
        <end position="565"/>
    </location>
</feature>
<sequence>MILLTSRQGSCRRFEPSSLLRVLSASVLAVLAPAATALTAAQIHSRVAPAVAVVETLDAEGRVGLSLSATALGAGRFVTVCDSLDGAAALRTEVAAARRPAIVTARDRGRNLCLLEVEGLVTPGLVQAAAPPPGSRVFAVSNALGMGVGISEGVVSGVRHYPDGAYIQFSAPISPGSQGGALVDAEGALVGIIDYRRRDGQNVNFARVVAVVGEIEARAAAAADQLRRFDAASALVRDARWVELDELAGRWVREEPDSTDAWGFVAEAARQLKQHEKGLEAARTLWRIHPDRPQSGLILGAQLAALGRFKEAEEVVRELLARHREFAQGHNLLGLILQAEGRLNEAEAALRRALELEPWLMPAYRSLGELAAARGDHASRIAIQRRLASLLPDDSSLRLALVQAYLAASMPAAALAALERLPATEQESADAWYWRGIIEASLKRPEAAVNAFREALARQSRQPGWCWSGMGTAYYGMKRFPEAIEALEAAHRANPEQSGFAYQLGVALKDGGRPAEALVLFEELAARAPGDAANWRQVGFTRAVLDRHEEALAAMERSLQLDPRQPRLWRAMIESLQALDRRASAIEAYERLRAIDGTAAAEAWASVIAPFEEAAQ</sequence>
<dbReference type="Pfam" id="PF03704">
    <property type="entry name" value="BTAD"/>
    <property type="match status" value="1"/>
</dbReference>
<dbReference type="Gene3D" id="1.25.40.10">
    <property type="entry name" value="Tetratricopeptide repeat domain"/>
    <property type="match status" value="3"/>
</dbReference>
<evidence type="ECO:0000313" key="4">
    <source>
        <dbReference type="Proteomes" id="UP000580043"/>
    </source>
</evidence>
<dbReference type="Gene3D" id="2.40.10.120">
    <property type="match status" value="1"/>
</dbReference>
<feature type="repeat" description="TPR" evidence="1">
    <location>
        <begin position="327"/>
        <end position="360"/>
    </location>
</feature>
<dbReference type="InterPro" id="IPR011990">
    <property type="entry name" value="TPR-like_helical_dom_sf"/>
</dbReference>
<dbReference type="Pfam" id="PF13365">
    <property type="entry name" value="Trypsin_2"/>
    <property type="match status" value="1"/>
</dbReference>
<dbReference type="SUPFAM" id="SSF50494">
    <property type="entry name" value="Trypsin-like serine proteases"/>
    <property type="match status" value="1"/>
</dbReference>
<gene>
    <name evidence="3" type="ORF">HHL15_04260</name>
</gene>
<dbReference type="SMART" id="SM00028">
    <property type="entry name" value="TPR"/>
    <property type="match status" value="8"/>
</dbReference>
<dbReference type="PROSITE" id="PS50005">
    <property type="entry name" value="TPR"/>
    <property type="match status" value="3"/>
</dbReference>
<dbReference type="RefSeq" id="WP_169144576.1">
    <property type="nucleotide sequence ID" value="NZ_JABBGA010000002.1"/>
</dbReference>
<reference evidence="3 4" key="1">
    <citation type="submission" date="2020-04" db="EMBL/GenBank/DDBJ databases">
        <title>Zoogloea sp. G-4-1-14 isolated from soil.</title>
        <authorList>
            <person name="Dahal R.H."/>
        </authorList>
    </citation>
    <scope>NUCLEOTIDE SEQUENCE [LARGE SCALE GENOMIC DNA]</scope>
    <source>
        <strain evidence="3 4">G-4-1-14</strain>
    </source>
</reference>
<dbReference type="InterPro" id="IPR005158">
    <property type="entry name" value="BTAD"/>
</dbReference>
<dbReference type="InterPro" id="IPR009003">
    <property type="entry name" value="Peptidase_S1_PA"/>
</dbReference>